<organism evidence="1 2">
    <name type="scientific">Anabarilius grahami</name>
    <name type="common">Kanglang fish</name>
    <name type="synonym">Barilius grahami</name>
    <dbReference type="NCBI Taxonomy" id="495550"/>
    <lineage>
        <taxon>Eukaryota</taxon>
        <taxon>Metazoa</taxon>
        <taxon>Chordata</taxon>
        <taxon>Craniata</taxon>
        <taxon>Vertebrata</taxon>
        <taxon>Euteleostomi</taxon>
        <taxon>Actinopterygii</taxon>
        <taxon>Neopterygii</taxon>
        <taxon>Teleostei</taxon>
        <taxon>Ostariophysi</taxon>
        <taxon>Cypriniformes</taxon>
        <taxon>Xenocyprididae</taxon>
        <taxon>Xenocypridinae</taxon>
        <taxon>Xenocypridinae incertae sedis</taxon>
        <taxon>Anabarilius</taxon>
    </lineage>
</organism>
<keyword evidence="2" id="KW-1185">Reference proteome</keyword>
<sequence length="174" mass="19947">MARAALIQSHCCRMNTSSERPEKVEKTEFGASKREIERVIEFPPCVWENKGKQGRVNMHEGKSNCVREGKRDNKRGEWTILNCRLRDFFPSRPLLFICYRTTPPFFHLSVCLYQGTSYESAHLKDSEVGISEVSAFVPNYCLVPSPLSDLMPVMDAQPHNNWPPFPLLSSEPEL</sequence>
<reference evidence="1 2" key="1">
    <citation type="submission" date="2018-10" db="EMBL/GenBank/DDBJ databases">
        <title>Genome assembly for a Yunnan-Guizhou Plateau 3E fish, Anabarilius grahami (Regan), and its evolutionary and genetic applications.</title>
        <authorList>
            <person name="Jiang W."/>
        </authorList>
    </citation>
    <scope>NUCLEOTIDE SEQUENCE [LARGE SCALE GENOMIC DNA]</scope>
    <source>
        <strain evidence="1">AG-KIZ</strain>
        <tissue evidence="1">Muscle</tissue>
    </source>
</reference>
<gene>
    <name evidence="1" type="ORF">DPX16_12246</name>
</gene>
<dbReference type="EMBL" id="RJVU01075544">
    <property type="protein sequence ID" value="ROI16128.1"/>
    <property type="molecule type" value="Genomic_DNA"/>
</dbReference>
<proteinExistence type="predicted"/>
<accession>A0A3N0XFM3</accession>
<evidence type="ECO:0000313" key="1">
    <source>
        <dbReference type="EMBL" id="ROI16128.1"/>
    </source>
</evidence>
<evidence type="ECO:0000313" key="2">
    <source>
        <dbReference type="Proteomes" id="UP000281406"/>
    </source>
</evidence>
<name>A0A3N0XFM3_ANAGA</name>
<dbReference type="AlphaFoldDB" id="A0A3N0XFM3"/>
<protein>
    <submittedName>
        <fullName evidence="1">Uncharacterized protein</fullName>
    </submittedName>
</protein>
<comment type="caution">
    <text evidence="1">The sequence shown here is derived from an EMBL/GenBank/DDBJ whole genome shotgun (WGS) entry which is preliminary data.</text>
</comment>
<dbReference type="Proteomes" id="UP000281406">
    <property type="component" value="Unassembled WGS sequence"/>
</dbReference>